<evidence type="ECO:0000259" key="2">
    <source>
        <dbReference type="Pfam" id="PF13458"/>
    </source>
</evidence>
<keyword evidence="1" id="KW-0732">Signal</keyword>
<dbReference type="CDD" id="cd06338">
    <property type="entry name" value="PBP1_ABC_ligand_binding-like"/>
    <property type="match status" value="1"/>
</dbReference>
<name>N0BND6_9EURY</name>
<dbReference type="PANTHER" id="PTHR30483">
    <property type="entry name" value="LEUCINE-SPECIFIC-BINDING PROTEIN"/>
    <property type="match status" value="1"/>
</dbReference>
<dbReference type="EMBL" id="CP005290">
    <property type="protein sequence ID" value="AGK61825.1"/>
    <property type="molecule type" value="Genomic_DNA"/>
</dbReference>
<dbReference type="HOGENOM" id="CLU_027128_4_1_2"/>
<gene>
    <name evidence="3" type="ORF">Asulf_01857</name>
</gene>
<reference evidence="3 4" key="1">
    <citation type="journal article" date="2013" name="Genome Announc.">
        <title>Complete Genome Sequence of the Thermophilic and Facultatively Chemolithoautotrophic Sulfate Reducer Archaeoglobus sulfaticallidus Strain PM70-1T.</title>
        <authorList>
            <person name="Stokke R."/>
            <person name="Hocking W.P."/>
            <person name="Steinsbu B.O."/>
            <person name="Steen I.H."/>
        </authorList>
    </citation>
    <scope>NUCLEOTIDE SEQUENCE [LARGE SCALE GENOMIC DNA]</scope>
    <source>
        <strain evidence="3">PM70-1</strain>
    </source>
</reference>
<dbReference type="AlphaFoldDB" id="N0BND6"/>
<evidence type="ECO:0000256" key="1">
    <source>
        <dbReference type="ARBA" id="ARBA00022729"/>
    </source>
</evidence>
<dbReference type="RefSeq" id="WP_015591421.1">
    <property type="nucleotide sequence ID" value="NC_021169.1"/>
</dbReference>
<dbReference type="PANTHER" id="PTHR30483:SF37">
    <property type="entry name" value="ABC TRANSPORTER SUBSTRATE-BINDING PROTEIN"/>
    <property type="match status" value="1"/>
</dbReference>
<dbReference type="OrthoDB" id="162762at2157"/>
<dbReference type="SUPFAM" id="SSF53822">
    <property type="entry name" value="Periplasmic binding protein-like I"/>
    <property type="match status" value="1"/>
</dbReference>
<organism evidence="3 4">
    <name type="scientific">Archaeoglobus sulfaticallidus PM70-1</name>
    <dbReference type="NCBI Taxonomy" id="387631"/>
    <lineage>
        <taxon>Archaea</taxon>
        <taxon>Methanobacteriati</taxon>
        <taxon>Methanobacteriota</taxon>
        <taxon>Archaeoglobi</taxon>
        <taxon>Archaeoglobales</taxon>
        <taxon>Archaeoglobaceae</taxon>
        <taxon>Archaeoglobus</taxon>
    </lineage>
</organism>
<accession>N0BND6</accession>
<feature type="domain" description="Leucine-binding protein" evidence="2">
    <location>
        <begin position="48"/>
        <end position="410"/>
    </location>
</feature>
<dbReference type="GeneID" id="15393492"/>
<dbReference type="PROSITE" id="PS51257">
    <property type="entry name" value="PROKAR_LIPOPROTEIN"/>
    <property type="match status" value="1"/>
</dbReference>
<dbReference type="Pfam" id="PF13458">
    <property type="entry name" value="Peripla_BP_6"/>
    <property type="match status" value="1"/>
</dbReference>
<evidence type="ECO:0000313" key="3">
    <source>
        <dbReference type="EMBL" id="AGK61825.1"/>
    </source>
</evidence>
<dbReference type="eggNOG" id="arCOG01020">
    <property type="taxonomic scope" value="Archaea"/>
</dbReference>
<dbReference type="Proteomes" id="UP000013307">
    <property type="component" value="Chromosome"/>
</dbReference>
<evidence type="ECO:0000313" key="4">
    <source>
        <dbReference type="Proteomes" id="UP000013307"/>
    </source>
</evidence>
<dbReference type="InterPro" id="IPR028082">
    <property type="entry name" value="Peripla_BP_I"/>
</dbReference>
<dbReference type="Gene3D" id="3.40.50.2300">
    <property type="match status" value="2"/>
</dbReference>
<keyword evidence="4" id="KW-1185">Reference proteome</keyword>
<dbReference type="InterPro" id="IPR028081">
    <property type="entry name" value="Leu-bd"/>
</dbReference>
<protein>
    <submittedName>
        <fullName evidence="3">Amino acid/amide ABC transporter substrate-binding protein, HAAT family</fullName>
    </submittedName>
</protein>
<dbReference type="InterPro" id="IPR051010">
    <property type="entry name" value="BCAA_transport"/>
</dbReference>
<dbReference type="STRING" id="387631.Asulf_01857"/>
<sequence>MQKIKIGILVALLIGALLIGCAQQQEQAKPTPTQEAKAENTETLPESILIGGTLSMSGKYSKEGQMSLWGIQAAIKWVNDVHGGVSVGGKKLKLEFKYYDDESKKEAVQSLVERLITSDKANFLLAPYSSGLTLAGAPIADKHGVLYMSHGGASDRIFDQGYAYVVQTLSPASEYQTAFIDMIKAIDPDAKKIAMVYEDSEFSKAVFAGAKKHAEELGFEVVIDKTYPPNPQDLTPLLQEVKAANPDIIIGGGHFADGQLLASQMADLKLDAKAISILVAPALPAFYEALGNNAEGICGPGQWEVGVKYSPESAKEAGLEYFGPTQDEFLELFHEFAGKDVTPSYHAAEAAAAVLAYVKAIESANSLDTDKVRETMNNLHFMTFFGEWKIDPATGKQIGHKMVIFQWQGGEKKIVWPKAAANADPYYPIPTWEEKAEGKKAVKE</sequence>
<proteinExistence type="predicted"/>
<dbReference type="KEGG" id="ast:Asulf_01857"/>